<keyword evidence="1" id="KW-0812">Transmembrane</keyword>
<dbReference type="AlphaFoldDB" id="E6JYE4"/>
<organism evidence="2 3">
    <name type="scientific">Parascardovia denticolens DSM 10105 = JCM 12538</name>
    <dbReference type="NCBI Taxonomy" id="864564"/>
    <lineage>
        <taxon>Bacteria</taxon>
        <taxon>Bacillati</taxon>
        <taxon>Actinomycetota</taxon>
        <taxon>Actinomycetes</taxon>
        <taxon>Bifidobacteriales</taxon>
        <taxon>Bifidobacteriaceae</taxon>
        <taxon>Parascardovia</taxon>
    </lineage>
</organism>
<evidence type="ECO:0000313" key="3">
    <source>
        <dbReference type="Proteomes" id="UP000004946"/>
    </source>
</evidence>
<dbReference type="HOGENOM" id="CLU_2667746_0_0_11"/>
<name>E6JYE4_PARDN</name>
<evidence type="ECO:0000256" key="1">
    <source>
        <dbReference type="SAM" id="Phobius"/>
    </source>
</evidence>
<dbReference type="Proteomes" id="UP000004946">
    <property type="component" value="Chromosome"/>
</dbReference>
<feature type="transmembrane region" description="Helical" evidence="1">
    <location>
        <begin position="34"/>
        <end position="53"/>
    </location>
</feature>
<dbReference type="EMBL" id="AEON01000001">
    <property type="protein sequence ID" value="EFT83003.1"/>
    <property type="molecule type" value="Genomic_DNA"/>
</dbReference>
<keyword evidence="1" id="KW-0472">Membrane</keyword>
<gene>
    <name evidence="2" type="ORF">HMPREF0620_0008</name>
</gene>
<protein>
    <submittedName>
        <fullName evidence="2">Uncharacterized protein</fullName>
    </submittedName>
</protein>
<proteinExistence type="predicted"/>
<reference evidence="2 3" key="1">
    <citation type="submission" date="2010-12" db="EMBL/GenBank/DDBJ databases">
        <authorList>
            <person name="Muzny D."/>
            <person name="Qin X."/>
            <person name="Buhay C."/>
            <person name="Dugan-Rocha S."/>
            <person name="Ding Y."/>
            <person name="Chen G."/>
            <person name="Hawes A."/>
            <person name="Holder M."/>
            <person name="Jhangiani S."/>
            <person name="Johnson A."/>
            <person name="Khan Z."/>
            <person name="Li Z."/>
            <person name="Liu W."/>
            <person name="Liu X."/>
            <person name="Perez L."/>
            <person name="Shen H."/>
            <person name="Wang Q."/>
            <person name="Watt J."/>
            <person name="Xi L."/>
            <person name="Xin Y."/>
            <person name="Zhou J."/>
            <person name="Deng J."/>
            <person name="Jiang H."/>
            <person name="Liu Y."/>
            <person name="Qu J."/>
            <person name="Song X.-Z."/>
            <person name="Zhang L."/>
            <person name="Villasana D."/>
            <person name="Johnson A."/>
            <person name="Liu J."/>
            <person name="Liyanage D."/>
            <person name="Lorensuhewa L."/>
            <person name="Robinson T."/>
            <person name="Song A."/>
            <person name="Song B.-B."/>
            <person name="Dinh H."/>
            <person name="Thornton R."/>
            <person name="Coyle M."/>
            <person name="Francisco L."/>
            <person name="Jackson L."/>
            <person name="Javaid M."/>
            <person name="Korchina V."/>
            <person name="Kovar C."/>
            <person name="Mata R."/>
            <person name="Mathew T."/>
            <person name="Ngo R."/>
            <person name="Nguyen L."/>
            <person name="Nguyen N."/>
            <person name="Okwuonu G."/>
            <person name="Ongeri F."/>
            <person name="Pham C."/>
            <person name="Simmons D."/>
            <person name="Wilczek-Boney K."/>
            <person name="Hale W."/>
            <person name="Jakkamsetti A."/>
            <person name="Pham P."/>
            <person name="Ruth R."/>
            <person name="San Lucas F."/>
            <person name="Warren J."/>
            <person name="Zhang J."/>
            <person name="Zhao Z."/>
            <person name="Zhou C."/>
            <person name="Zhu D."/>
            <person name="Lee S."/>
            <person name="Bess C."/>
            <person name="Blankenburg K."/>
            <person name="Forbes L."/>
            <person name="Fu Q."/>
            <person name="Gubbala S."/>
            <person name="Hirani K."/>
            <person name="Jayaseelan J.C."/>
            <person name="Lara F."/>
            <person name="Munidasa M."/>
            <person name="Palculict T."/>
            <person name="Patil S."/>
            <person name="Pu L.-L."/>
            <person name="Saada N."/>
            <person name="Tang L."/>
            <person name="Weissenberger G."/>
            <person name="Zhu Y."/>
            <person name="Hemphill L."/>
            <person name="Shang Y."/>
            <person name="Youmans B."/>
            <person name="Ayvaz T."/>
            <person name="Ross M."/>
            <person name="Santibanez J."/>
            <person name="Aqrawi P."/>
            <person name="Gross S."/>
            <person name="Joshi V."/>
            <person name="Fowler G."/>
            <person name="Nazareth L."/>
            <person name="Reid J."/>
            <person name="Worley K."/>
            <person name="Petrosino J."/>
            <person name="Highlander S."/>
            <person name="Gibbs R."/>
        </authorList>
    </citation>
    <scope>NUCLEOTIDE SEQUENCE [LARGE SCALE GENOMIC DNA]</scope>
    <source>
        <strain evidence="2 3">DSM 10105</strain>
    </source>
</reference>
<sequence length="75" mass="8601">MRTATHNILYTAVNSWLYKDGQPSMDTSTWKNTFRIAAIVVAVLVVLLEILAFRRFFRRRKAAKAEAAETEPSKE</sequence>
<comment type="caution">
    <text evidence="2">The sequence shown here is derived from an EMBL/GenBank/DDBJ whole genome shotgun (WGS) entry which is preliminary data.</text>
</comment>
<accession>E6JYE4</accession>
<keyword evidence="1" id="KW-1133">Transmembrane helix</keyword>
<keyword evidence="3" id="KW-1185">Reference proteome</keyword>
<evidence type="ECO:0000313" key="2">
    <source>
        <dbReference type="EMBL" id="EFT83003.1"/>
    </source>
</evidence>